<gene>
    <name evidence="1" type="ORF">D0433_10765</name>
</gene>
<comment type="caution">
    <text evidence="1">The sequence shown here is derived from an EMBL/GenBank/DDBJ whole genome shotgun (WGS) entry which is preliminary data.</text>
</comment>
<evidence type="ECO:0000313" key="2">
    <source>
        <dbReference type="Proteomes" id="UP000266389"/>
    </source>
</evidence>
<dbReference type="Pfam" id="PF14054">
    <property type="entry name" value="DUF4249"/>
    <property type="match status" value="1"/>
</dbReference>
<proteinExistence type="predicted"/>
<evidence type="ECO:0000313" key="1">
    <source>
        <dbReference type="EMBL" id="RFM23408.1"/>
    </source>
</evidence>
<organism evidence="1 2">
    <name type="scientific">Candidatus Thermochlorobacter aerophilus</name>
    <dbReference type="NCBI Taxonomy" id="1868324"/>
    <lineage>
        <taxon>Bacteria</taxon>
        <taxon>Pseudomonadati</taxon>
        <taxon>Chlorobiota</taxon>
        <taxon>Chlorobiia</taxon>
        <taxon>Chlorobiales</taxon>
        <taxon>Candidatus Thermochlorobacteriaceae</taxon>
        <taxon>Candidatus Thermochlorobacter</taxon>
    </lineage>
</organism>
<sequence>MNRTAIHPRGRKTTVLKYVAALCLLLCSACQDVIDVTLPSDQPRLVVEGIIERKAGEPDSAFQRIKLTRSIGFFDGVRPPLVRDAEVRIISSDGRQWRLNFSERDSAFITNNLVVEEKLGYKLQIQYNGDIYETGFDSARRGGTLDSVYARPRRTSPFDTTRGLTIAADFTDPADVTNFYFIKLFKNGRDALEIRPGNQFATVRSDKFFNGQTLRGLEPQSNIVFQPGDTALVKVISIGESLYEYLRALFAQTQGGGGGTFNPPPAPIRSNVRNISNPDRFPLGYFGVGWTSQRTLIVRE</sequence>
<protein>
    <submittedName>
        <fullName evidence="1">DUF4249 domain-containing protein</fullName>
    </submittedName>
</protein>
<name>A0A395LZH7_9BACT</name>
<dbReference type="Proteomes" id="UP000266389">
    <property type="component" value="Unassembled WGS sequence"/>
</dbReference>
<dbReference type="InterPro" id="IPR025345">
    <property type="entry name" value="DUF4249"/>
</dbReference>
<reference evidence="1 2" key="1">
    <citation type="journal article" date="2011" name="ISME J.">
        <title>Community ecology of hot spring cyanobacterial mats: predominant populations and their functional potential.</title>
        <authorList>
            <person name="Klatt C.G."/>
            <person name="Wood J.M."/>
            <person name="Rusch D.B."/>
            <person name="Bateson M.M."/>
            <person name="Hamamura N."/>
            <person name="Heidelberg J.F."/>
            <person name="Grossman A.R."/>
            <person name="Bhaya D."/>
            <person name="Cohan F.M."/>
            <person name="Kuhl M."/>
            <person name="Bryant D.A."/>
            <person name="Ward D.M."/>
        </authorList>
    </citation>
    <scope>NUCLEOTIDE SEQUENCE [LARGE SCALE GENOMIC DNA]</scope>
    <source>
        <strain evidence="1">OS</strain>
    </source>
</reference>
<dbReference type="AlphaFoldDB" id="A0A395LZH7"/>
<dbReference type="EMBL" id="PHFL01000065">
    <property type="protein sequence ID" value="RFM23408.1"/>
    <property type="molecule type" value="Genomic_DNA"/>
</dbReference>
<accession>A0A395LZH7</accession>